<reference evidence="2" key="1">
    <citation type="submission" date="2015-08" db="EMBL/GenBank/DDBJ databases">
        <title>Genome sequencing project for genomic taxonomy and phylogenomics of Bacillus-like bacteria.</title>
        <authorList>
            <person name="Liu B."/>
            <person name="Wang J."/>
            <person name="Zhu Y."/>
            <person name="Liu G."/>
            <person name="Chen Q."/>
            <person name="Chen Z."/>
            <person name="Lan J."/>
            <person name="Che J."/>
            <person name="Ge C."/>
            <person name="Shi H."/>
            <person name="Pan Z."/>
            <person name="Liu X."/>
        </authorList>
    </citation>
    <scope>NUCLEOTIDE SEQUENCE [LARGE SCALE GENOMIC DNA]</scope>
    <source>
        <strain evidence="2">FJAT-22460</strain>
    </source>
</reference>
<protein>
    <recommendedName>
        <fullName evidence="3">PAS domain-containing protein</fullName>
    </recommendedName>
</protein>
<name>A0A0M1NK01_9BACL</name>
<dbReference type="OrthoDB" id="2645267at2"/>
<accession>A0A0M1NK01</accession>
<evidence type="ECO:0000313" key="1">
    <source>
        <dbReference type="EMBL" id="KOR82427.1"/>
    </source>
</evidence>
<organism evidence="1 2">
    <name type="scientific">Paenibacillus solani</name>
    <dbReference type="NCBI Taxonomy" id="1705565"/>
    <lineage>
        <taxon>Bacteria</taxon>
        <taxon>Bacillati</taxon>
        <taxon>Bacillota</taxon>
        <taxon>Bacilli</taxon>
        <taxon>Bacillales</taxon>
        <taxon>Paenibacillaceae</taxon>
        <taxon>Paenibacillus</taxon>
    </lineage>
</organism>
<dbReference type="SUPFAM" id="SSF55785">
    <property type="entry name" value="PYP-like sensor domain (PAS domain)"/>
    <property type="match status" value="1"/>
</dbReference>
<proteinExistence type="predicted"/>
<dbReference type="InterPro" id="IPR035965">
    <property type="entry name" value="PAS-like_dom_sf"/>
</dbReference>
<dbReference type="EMBL" id="LIUT01000003">
    <property type="protein sequence ID" value="KOR82427.1"/>
    <property type="molecule type" value="Genomic_DNA"/>
</dbReference>
<dbReference type="PATRIC" id="fig|1705565.3.peg.5765"/>
<evidence type="ECO:0000313" key="2">
    <source>
        <dbReference type="Proteomes" id="UP000036932"/>
    </source>
</evidence>
<evidence type="ECO:0008006" key="3">
    <source>
        <dbReference type="Google" id="ProtNLM"/>
    </source>
</evidence>
<keyword evidence="2" id="KW-1185">Reference proteome</keyword>
<dbReference type="AlphaFoldDB" id="A0A0M1NK01"/>
<gene>
    <name evidence="1" type="ORF">AM231_19060</name>
</gene>
<sequence length="214" mass="24575">MPYDAGNTSWNNAVHSLNKGLMIINIDGIIDRMNDPLVTMAERIGFPPNFKRQGISFFDLTSQSVGLTSLDHFFQELNMPSIRDVTQGKQSDYSFEYVIRWMGQENWVLCEVLPLLISKEKQIQGAIISFSDITKFKRREQLLEQALAHSVPLPGHIPICAVCKYVRHGEGWEPVESYLENRLPIEFTHDICPDCIRRLYPKYSSILDNPELSE</sequence>
<dbReference type="Proteomes" id="UP000036932">
    <property type="component" value="Unassembled WGS sequence"/>
</dbReference>
<dbReference type="Gene3D" id="3.30.450.20">
    <property type="entry name" value="PAS domain"/>
    <property type="match status" value="1"/>
</dbReference>
<comment type="caution">
    <text evidence="1">The sequence shown here is derived from an EMBL/GenBank/DDBJ whole genome shotgun (WGS) entry which is preliminary data.</text>
</comment>